<proteinExistence type="predicted"/>
<reference evidence="2" key="1">
    <citation type="submission" date="2016-11" db="UniProtKB">
        <authorList>
            <consortium name="WormBaseParasite"/>
        </authorList>
    </citation>
    <scope>IDENTIFICATION</scope>
</reference>
<keyword evidence="1" id="KW-1185">Reference proteome</keyword>
<dbReference type="eggNOG" id="ENOG502TKJD">
    <property type="taxonomic scope" value="Eukaryota"/>
</dbReference>
<evidence type="ECO:0000313" key="1">
    <source>
        <dbReference type="Proteomes" id="UP000095282"/>
    </source>
</evidence>
<organism evidence="1 2">
    <name type="scientific">Caenorhabditis tropicalis</name>
    <dbReference type="NCBI Taxonomy" id="1561998"/>
    <lineage>
        <taxon>Eukaryota</taxon>
        <taxon>Metazoa</taxon>
        <taxon>Ecdysozoa</taxon>
        <taxon>Nematoda</taxon>
        <taxon>Chromadorea</taxon>
        <taxon>Rhabditida</taxon>
        <taxon>Rhabditina</taxon>
        <taxon>Rhabditomorpha</taxon>
        <taxon>Rhabditoidea</taxon>
        <taxon>Rhabditidae</taxon>
        <taxon>Peloderinae</taxon>
        <taxon>Caenorhabditis</taxon>
    </lineage>
</organism>
<dbReference type="Proteomes" id="UP000095282">
    <property type="component" value="Unplaced"/>
</dbReference>
<dbReference type="STRING" id="1561998.A0A1I7V0E3"/>
<dbReference type="AlphaFoldDB" id="A0A1I7V0E3"/>
<sequence>MIKRGTLTYASSMLKKGLNEAIGVVDCKLRKMRMIKTGKRLVHTICEIGMNNLSKWNEKEVSEIMEKIENLIEKLKFQWKEYRYGNGETSETFEVIKCECTILWEKEDPKLKKSLKEISEFSSFDLISGCPLNYKHSIKLKFSGKVK</sequence>
<name>A0A1I7V0E3_9PELO</name>
<protein>
    <submittedName>
        <fullName evidence="2">FTH domain-containing protein</fullName>
    </submittedName>
</protein>
<evidence type="ECO:0000313" key="2">
    <source>
        <dbReference type="WBParaSite" id="Csp11.Scaffold630.g21147.t1"/>
    </source>
</evidence>
<accession>A0A1I7V0E3</accession>
<dbReference type="WBParaSite" id="Csp11.Scaffold630.g21147.t1">
    <property type="protein sequence ID" value="Csp11.Scaffold630.g21147.t1"/>
    <property type="gene ID" value="Csp11.Scaffold630.g21147"/>
</dbReference>